<dbReference type="RefSeq" id="XP_025471503.1">
    <property type="nucleotide sequence ID" value="XM_025614352.1"/>
</dbReference>
<evidence type="ECO:0000256" key="5">
    <source>
        <dbReference type="ARBA" id="ARBA00023136"/>
    </source>
</evidence>
<gene>
    <name evidence="7" type="ORF">BO94DRAFT_563298</name>
</gene>
<dbReference type="InterPro" id="IPR002293">
    <property type="entry name" value="AA/rel_permease1"/>
</dbReference>
<dbReference type="OrthoDB" id="3257095at2759"/>
<feature type="transmembrane region" description="Helical" evidence="6">
    <location>
        <begin position="375"/>
        <end position="396"/>
    </location>
</feature>
<dbReference type="PANTHER" id="PTHR45649">
    <property type="entry name" value="AMINO-ACID PERMEASE BAT1"/>
    <property type="match status" value="1"/>
</dbReference>
<proteinExistence type="predicted"/>
<dbReference type="GeneID" id="37116495"/>
<dbReference type="Pfam" id="PF13520">
    <property type="entry name" value="AA_permease_2"/>
    <property type="match status" value="1"/>
</dbReference>
<feature type="transmembrane region" description="Helical" evidence="6">
    <location>
        <begin position="166"/>
        <end position="182"/>
    </location>
</feature>
<feature type="transmembrane region" description="Helical" evidence="6">
    <location>
        <begin position="235"/>
        <end position="259"/>
    </location>
</feature>
<feature type="transmembrane region" description="Helical" evidence="6">
    <location>
        <begin position="119"/>
        <end position="146"/>
    </location>
</feature>
<feature type="transmembrane region" description="Helical" evidence="6">
    <location>
        <begin position="194"/>
        <end position="215"/>
    </location>
</feature>
<dbReference type="Gene3D" id="1.20.1740.10">
    <property type="entry name" value="Amino acid/polyamine transporter I"/>
    <property type="match status" value="1"/>
</dbReference>
<evidence type="ECO:0000256" key="4">
    <source>
        <dbReference type="ARBA" id="ARBA00022989"/>
    </source>
</evidence>
<evidence type="ECO:0000256" key="3">
    <source>
        <dbReference type="ARBA" id="ARBA00022692"/>
    </source>
</evidence>
<evidence type="ECO:0000256" key="6">
    <source>
        <dbReference type="SAM" id="Phobius"/>
    </source>
</evidence>
<evidence type="ECO:0000256" key="1">
    <source>
        <dbReference type="ARBA" id="ARBA00004141"/>
    </source>
</evidence>
<dbReference type="Proteomes" id="UP000246702">
    <property type="component" value="Unassembled WGS sequence"/>
</dbReference>
<evidence type="ECO:0000313" key="7">
    <source>
        <dbReference type="EMBL" id="PWY94742.1"/>
    </source>
</evidence>
<feature type="transmembrane region" description="Helical" evidence="6">
    <location>
        <begin position="446"/>
        <end position="465"/>
    </location>
</feature>
<dbReference type="AlphaFoldDB" id="A0A317XAS8"/>
<comment type="subcellular location">
    <subcellularLocation>
        <location evidence="1">Membrane</location>
        <topology evidence="1">Multi-pass membrane protein</topology>
    </subcellularLocation>
</comment>
<keyword evidence="3 6" id="KW-0812">Transmembrane</keyword>
<accession>A0A317XAS8</accession>
<dbReference type="STRING" id="1450535.A0A317XAS8"/>
<feature type="transmembrane region" description="Helical" evidence="6">
    <location>
        <begin position="477"/>
        <end position="496"/>
    </location>
</feature>
<dbReference type="PANTHER" id="PTHR45649:SF5">
    <property type="entry name" value="GABA TRANSPORTER (EUROFUNG)-RELATED"/>
    <property type="match status" value="1"/>
</dbReference>
<keyword evidence="4 6" id="KW-1133">Transmembrane helix</keyword>
<keyword evidence="5 6" id="KW-0472">Membrane</keyword>
<comment type="caution">
    <text evidence="7">The sequence shown here is derived from an EMBL/GenBank/DDBJ whole genome shotgun (WGS) entry which is preliminary data.</text>
</comment>
<reference evidence="7 8" key="1">
    <citation type="submission" date="2016-12" db="EMBL/GenBank/DDBJ databases">
        <title>The genomes of Aspergillus section Nigri reveals drivers in fungal speciation.</title>
        <authorList>
            <consortium name="DOE Joint Genome Institute"/>
            <person name="Vesth T.C."/>
            <person name="Nybo J."/>
            <person name="Theobald S."/>
            <person name="Brandl J."/>
            <person name="Frisvad J.C."/>
            <person name="Nielsen K.F."/>
            <person name="Lyhne E.K."/>
            <person name="Kogle M.E."/>
            <person name="Kuo A."/>
            <person name="Riley R."/>
            <person name="Clum A."/>
            <person name="Nolan M."/>
            <person name="Lipzen A."/>
            <person name="Salamov A."/>
            <person name="Henrissat B."/>
            <person name="Wiebenga A."/>
            <person name="De Vries R.P."/>
            <person name="Grigoriev I.V."/>
            <person name="Mortensen U.H."/>
            <person name="Andersen M.R."/>
            <person name="Baker S.E."/>
        </authorList>
    </citation>
    <scope>NUCLEOTIDE SEQUENCE [LARGE SCALE GENOMIC DNA]</scope>
    <source>
        <strain evidence="7 8">CBS 115572</strain>
    </source>
</reference>
<dbReference type="GO" id="GO:0016020">
    <property type="term" value="C:membrane"/>
    <property type="evidence" value="ECO:0007669"/>
    <property type="project" value="UniProtKB-SubCell"/>
</dbReference>
<keyword evidence="8" id="KW-1185">Reference proteome</keyword>
<dbReference type="EMBL" id="MSFK01000004">
    <property type="protein sequence ID" value="PWY94742.1"/>
    <property type="molecule type" value="Genomic_DNA"/>
</dbReference>
<dbReference type="GO" id="GO:0022857">
    <property type="term" value="F:transmembrane transporter activity"/>
    <property type="evidence" value="ECO:0007669"/>
    <property type="project" value="InterPro"/>
</dbReference>
<feature type="transmembrane region" description="Helical" evidence="6">
    <location>
        <begin position="331"/>
        <end position="354"/>
    </location>
</feature>
<keyword evidence="2" id="KW-0813">Transport</keyword>
<evidence type="ECO:0000256" key="2">
    <source>
        <dbReference type="ARBA" id="ARBA00022448"/>
    </source>
</evidence>
<feature type="transmembrane region" description="Helical" evidence="6">
    <location>
        <begin position="271"/>
        <end position="293"/>
    </location>
</feature>
<protein>
    <submittedName>
        <fullName evidence="7">Putative GABA permease</fullName>
    </submittedName>
</protein>
<feature type="transmembrane region" description="Helical" evidence="6">
    <location>
        <begin position="402"/>
        <end position="425"/>
    </location>
</feature>
<feature type="transmembrane region" description="Helical" evidence="6">
    <location>
        <begin position="40"/>
        <end position="65"/>
    </location>
</feature>
<sequence length="509" mass="55071">MDCNEKKIQPAAIDATLEVDRSRSHDEGETYELKKGFSSLTILSMTVILMATWEALSSTMAAGLVSGGPVSLVYGFLLAMIGALATAASLSELASMYPTAGGQYHFTAKLAPEKFQNPLSWAIGWTGTFGWISFAASAPFLAATMIQGLVVLNHETYEMERWQSTLVYWALVGLSTVINIWGSRLLSFVEGVSLLIHICAFIANIAVIWACSPTKHSADFVFTSFVNNSGWSSDGVAWSIGLLSSCYVLAGCDGAIHLGEEMNNPAVSVPYCMLGSVTINGVMGFAFLLAVLFCMGDMDAALNSSTGYPIIEVFRSATGSRAASTAMTSTIILTAWLGTIALLASAARMVWSLARDKALPGYRYLTELDTKAQAPTRSILATSTVLVLLGVVNIGSTTAFNAIISLAVLGLHVSYLVPITLILWCRLSRRHVALNYGPWRMGRFGVPINLVSVLYLGYTSIFMVFPPYQPVTAENMNYASLIFGAVLIFSAFYWFWRGRKEYTVSTIRG</sequence>
<evidence type="ECO:0000313" key="8">
    <source>
        <dbReference type="Proteomes" id="UP000246702"/>
    </source>
</evidence>
<dbReference type="PIRSF" id="PIRSF006060">
    <property type="entry name" value="AA_transporter"/>
    <property type="match status" value="1"/>
</dbReference>
<feature type="transmembrane region" description="Helical" evidence="6">
    <location>
        <begin position="71"/>
        <end position="90"/>
    </location>
</feature>
<organism evidence="7 8">
    <name type="scientific">Aspergillus sclerotioniger CBS 115572</name>
    <dbReference type="NCBI Taxonomy" id="1450535"/>
    <lineage>
        <taxon>Eukaryota</taxon>
        <taxon>Fungi</taxon>
        <taxon>Dikarya</taxon>
        <taxon>Ascomycota</taxon>
        <taxon>Pezizomycotina</taxon>
        <taxon>Eurotiomycetes</taxon>
        <taxon>Eurotiomycetidae</taxon>
        <taxon>Eurotiales</taxon>
        <taxon>Aspergillaceae</taxon>
        <taxon>Aspergillus</taxon>
        <taxon>Aspergillus subgen. Circumdati</taxon>
    </lineage>
</organism>
<name>A0A317XAS8_9EURO</name>